<accession>A0A1A8YQW1</accession>
<dbReference type="EMBL" id="FLRE01000068">
    <property type="protein sequence ID" value="SBT33886.1"/>
    <property type="molecule type" value="Genomic_DNA"/>
</dbReference>
<evidence type="ECO:0000313" key="1">
    <source>
        <dbReference type="EMBL" id="SBT33452.1"/>
    </source>
</evidence>
<evidence type="ECO:0000313" key="4">
    <source>
        <dbReference type="Proteomes" id="UP000078555"/>
    </source>
</evidence>
<sequence length="89" mass="10237">MQIILPMLLRGTDGRLQFCKQVVRTTGKYGRRAYVHAEDVYGQHGATPFFLMLIFPSLLKTQFCACLSDNYRHYTIIGANEKKAKKYTC</sequence>
<reference evidence="3 4" key="1">
    <citation type="submission" date="2016-05" db="EMBL/GenBank/DDBJ databases">
        <authorList>
            <person name="Naeem Raeece"/>
        </authorList>
    </citation>
    <scope>NUCLEOTIDE SEQUENCE [LARGE SCALE GENOMIC DNA]</scope>
</reference>
<gene>
    <name evidence="1" type="ORF">POVWA1_017160</name>
    <name evidence="2" type="ORF">POVWA2_017040</name>
</gene>
<dbReference type="EMBL" id="FLRD01000057">
    <property type="protein sequence ID" value="SBT33452.1"/>
    <property type="molecule type" value="Genomic_DNA"/>
</dbReference>
<evidence type="ECO:0000313" key="2">
    <source>
        <dbReference type="EMBL" id="SBT33886.1"/>
    </source>
</evidence>
<protein>
    <submittedName>
        <fullName evidence="2">Uncharacterized protein</fullName>
    </submittedName>
</protein>
<dbReference type="AlphaFoldDB" id="A0A1A8YQW1"/>
<reference evidence="2" key="2">
    <citation type="submission" date="2016-05" db="EMBL/GenBank/DDBJ databases">
        <authorList>
            <person name="Lavstsen T."/>
            <person name="Jespersen J.S."/>
        </authorList>
    </citation>
    <scope>NUCLEOTIDE SEQUENCE [LARGE SCALE GENOMIC DNA]</scope>
</reference>
<name>A0A1A8YQW1_PLAOA</name>
<dbReference type="Proteomes" id="UP000078550">
    <property type="component" value="Unassembled WGS sequence"/>
</dbReference>
<proteinExistence type="predicted"/>
<organism evidence="2 3">
    <name type="scientific">Plasmodium ovale wallikeri</name>
    <dbReference type="NCBI Taxonomy" id="864142"/>
    <lineage>
        <taxon>Eukaryota</taxon>
        <taxon>Sar</taxon>
        <taxon>Alveolata</taxon>
        <taxon>Apicomplexa</taxon>
        <taxon>Aconoidasida</taxon>
        <taxon>Haemosporida</taxon>
        <taxon>Plasmodiidae</taxon>
        <taxon>Plasmodium</taxon>
        <taxon>Plasmodium (Plasmodium)</taxon>
    </lineage>
</organism>
<evidence type="ECO:0000313" key="3">
    <source>
        <dbReference type="Proteomes" id="UP000078550"/>
    </source>
</evidence>
<dbReference type="Proteomes" id="UP000078555">
    <property type="component" value="Unassembled WGS sequence"/>
</dbReference>
<keyword evidence="4" id="KW-1185">Reference proteome</keyword>